<dbReference type="EMBL" id="JAUSRA010000001">
    <property type="protein sequence ID" value="MDP9794580.1"/>
    <property type="molecule type" value="Genomic_DNA"/>
</dbReference>
<feature type="compositionally biased region" description="Acidic residues" evidence="1">
    <location>
        <begin position="85"/>
        <end position="96"/>
    </location>
</feature>
<keyword evidence="2" id="KW-1133">Transmembrane helix</keyword>
<accession>A0ABT9MT43</accession>
<keyword evidence="2" id="KW-0812">Transmembrane</keyword>
<keyword evidence="4" id="KW-1185">Reference proteome</keyword>
<evidence type="ECO:0000256" key="1">
    <source>
        <dbReference type="SAM" id="MobiDB-lite"/>
    </source>
</evidence>
<evidence type="ECO:0000313" key="4">
    <source>
        <dbReference type="Proteomes" id="UP001240984"/>
    </source>
</evidence>
<gene>
    <name evidence="3" type="ORF">J2S43_003092</name>
</gene>
<comment type="caution">
    <text evidence="3">The sequence shown here is derived from an EMBL/GenBank/DDBJ whole genome shotgun (WGS) entry which is preliminary data.</text>
</comment>
<evidence type="ECO:0008006" key="5">
    <source>
        <dbReference type="Google" id="ProtNLM"/>
    </source>
</evidence>
<keyword evidence="2" id="KW-0472">Membrane</keyword>
<organism evidence="3 4">
    <name type="scientific">Catenuloplanes nepalensis</name>
    <dbReference type="NCBI Taxonomy" id="587533"/>
    <lineage>
        <taxon>Bacteria</taxon>
        <taxon>Bacillati</taxon>
        <taxon>Actinomycetota</taxon>
        <taxon>Actinomycetes</taxon>
        <taxon>Micromonosporales</taxon>
        <taxon>Micromonosporaceae</taxon>
        <taxon>Catenuloplanes</taxon>
    </lineage>
</organism>
<dbReference type="Proteomes" id="UP001240984">
    <property type="component" value="Unassembled WGS sequence"/>
</dbReference>
<protein>
    <recommendedName>
        <fullName evidence="5">Secreted protein</fullName>
    </recommendedName>
</protein>
<feature type="transmembrane region" description="Helical" evidence="2">
    <location>
        <begin position="6"/>
        <end position="26"/>
    </location>
</feature>
<dbReference type="RefSeq" id="WP_306829710.1">
    <property type="nucleotide sequence ID" value="NZ_JAUSRA010000001.1"/>
</dbReference>
<reference evidence="3 4" key="1">
    <citation type="submission" date="2023-07" db="EMBL/GenBank/DDBJ databases">
        <title>Sequencing the genomes of 1000 actinobacteria strains.</title>
        <authorList>
            <person name="Klenk H.-P."/>
        </authorList>
    </citation>
    <scope>NUCLEOTIDE SEQUENCE [LARGE SCALE GENOMIC DNA]</scope>
    <source>
        <strain evidence="3 4">DSM 44710</strain>
    </source>
</reference>
<evidence type="ECO:0000313" key="3">
    <source>
        <dbReference type="EMBL" id="MDP9794580.1"/>
    </source>
</evidence>
<feature type="region of interest" description="Disordered" evidence="1">
    <location>
        <begin position="38"/>
        <end position="96"/>
    </location>
</feature>
<evidence type="ECO:0000256" key="2">
    <source>
        <dbReference type="SAM" id="Phobius"/>
    </source>
</evidence>
<sequence>MFESLIGVVVFFGLALTVSLVAAVWGRFQVWRAMARIHRGSHPPSASPSAALDVHIGSRADGGVHPGTRTGDDPDGTPPAPATGGDDDDDDDDDGD</sequence>
<name>A0ABT9MT43_9ACTN</name>
<proteinExistence type="predicted"/>